<accession>A0ABU3S0U0</accession>
<dbReference type="PROSITE" id="PS50949">
    <property type="entry name" value="HTH_GNTR"/>
    <property type="match status" value="1"/>
</dbReference>
<evidence type="ECO:0000313" key="8">
    <source>
        <dbReference type="Proteomes" id="UP001254257"/>
    </source>
</evidence>
<dbReference type="InterPro" id="IPR015421">
    <property type="entry name" value="PyrdxlP-dep_Trfase_major"/>
</dbReference>
<dbReference type="Proteomes" id="UP001254257">
    <property type="component" value="Unassembled WGS sequence"/>
</dbReference>
<keyword evidence="2" id="KW-0663">Pyridoxal phosphate</keyword>
<dbReference type="InterPro" id="IPR051446">
    <property type="entry name" value="HTH_trans_reg/aminotransferase"/>
</dbReference>
<dbReference type="Gene3D" id="3.90.1150.10">
    <property type="entry name" value="Aspartate Aminotransferase, domain 1"/>
    <property type="match status" value="1"/>
</dbReference>
<reference evidence="7 8" key="1">
    <citation type="submission" date="2023-09" db="EMBL/GenBank/DDBJ databases">
        <title>Whole genome shotgun sequencing (WGS) of Bosea sp. ZW T0_25, isolated from stored onions (Allium cepa).</title>
        <authorList>
            <person name="Stoll D.A."/>
            <person name="Huch M."/>
        </authorList>
    </citation>
    <scope>NUCLEOTIDE SEQUENCE [LARGE SCALE GENOMIC DNA]</scope>
    <source>
        <strain evidence="7 8">ZW T0_25</strain>
    </source>
</reference>
<proteinExistence type="inferred from homology"/>
<dbReference type="InterPro" id="IPR004839">
    <property type="entry name" value="Aminotransferase_I/II_large"/>
</dbReference>
<keyword evidence="7" id="KW-0032">Aminotransferase</keyword>
<dbReference type="Gene3D" id="1.10.10.10">
    <property type="entry name" value="Winged helix-like DNA-binding domain superfamily/Winged helix DNA-binding domain"/>
    <property type="match status" value="1"/>
</dbReference>
<evidence type="ECO:0000256" key="1">
    <source>
        <dbReference type="ARBA" id="ARBA00005384"/>
    </source>
</evidence>
<evidence type="ECO:0000256" key="4">
    <source>
        <dbReference type="ARBA" id="ARBA00023125"/>
    </source>
</evidence>
<evidence type="ECO:0000259" key="6">
    <source>
        <dbReference type="PROSITE" id="PS50949"/>
    </source>
</evidence>
<dbReference type="PANTHER" id="PTHR46577">
    <property type="entry name" value="HTH-TYPE TRANSCRIPTIONAL REGULATORY PROTEIN GABR"/>
    <property type="match status" value="1"/>
</dbReference>
<comment type="caution">
    <text evidence="7">The sequence shown here is derived from an EMBL/GenBank/DDBJ whole genome shotgun (WGS) entry which is preliminary data.</text>
</comment>
<dbReference type="EMBL" id="JAWDID010000001">
    <property type="protein sequence ID" value="MDU0338408.1"/>
    <property type="molecule type" value="Genomic_DNA"/>
</dbReference>
<name>A0ABU3S0U0_9HYPH</name>
<sequence>MVDWTPDLTRSDKPRYLAIAEAIAEDIANGRLSAGDRLPPQRQLANRLAVDFTTVARGYVEAQRRGLVASRVGQGTFVKAPVRQRAIAPEQIDLSMNLPPEPDDPALIARMRDGIAEVGADLVSLLRYQGFGGARSDKEAAAIWLGRRGLSPAVERLFVVPGAHSALLGMLNVLARPGDVVLTEALTYPGIRSIAAQLGIRLVGIAMDRDGILPAAFAEACEKAKPKALYLNPVLHNPTTLTVPEARRIELATIARRHRVAIIEDDAYGFVPAASPSPFAAIAPDLTWHVAGLSKCIGAGLRIAYVVTPDARSGWPFAAALRAASVMASPLTAAIATRWIEDGTADAILRFVRAEAGARQRLAAEVLAPRSYRADPLSFNLWLELPAPWTRSAFAGHMQATGIGVAASDVFAADGNPPEAVRVCLGGPQSRDAVRGALEFMAHALGHPPEISSTVL</sequence>
<comment type="similarity">
    <text evidence="1">In the C-terminal section; belongs to the class-I pyridoxal-phosphate-dependent aminotransferase family.</text>
</comment>
<evidence type="ECO:0000313" key="7">
    <source>
        <dbReference type="EMBL" id="MDU0338408.1"/>
    </source>
</evidence>
<dbReference type="Pfam" id="PF00155">
    <property type="entry name" value="Aminotran_1_2"/>
    <property type="match status" value="1"/>
</dbReference>
<dbReference type="InterPro" id="IPR036390">
    <property type="entry name" value="WH_DNA-bd_sf"/>
</dbReference>
<evidence type="ECO:0000256" key="2">
    <source>
        <dbReference type="ARBA" id="ARBA00022898"/>
    </source>
</evidence>
<gene>
    <name evidence="7" type="ORF">RKE40_00865</name>
</gene>
<keyword evidence="8" id="KW-1185">Reference proteome</keyword>
<dbReference type="PANTHER" id="PTHR46577:SF1">
    <property type="entry name" value="HTH-TYPE TRANSCRIPTIONAL REGULATORY PROTEIN GABR"/>
    <property type="match status" value="1"/>
</dbReference>
<keyword evidence="3" id="KW-0805">Transcription regulation</keyword>
<evidence type="ECO:0000256" key="3">
    <source>
        <dbReference type="ARBA" id="ARBA00023015"/>
    </source>
</evidence>
<dbReference type="InterPro" id="IPR000524">
    <property type="entry name" value="Tscrpt_reg_HTH_GntR"/>
</dbReference>
<evidence type="ECO:0000256" key="5">
    <source>
        <dbReference type="ARBA" id="ARBA00023163"/>
    </source>
</evidence>
<dbReference type="RefSeq" id="WP_316016354.1">
    <property type="nucleotide sequence ID" value="NZ_JAWDID010000001.1"/>
</dbReference>
<dbReference type="SUPFAM" id="SSF46785">
    <property type="entry name" value="Winged helix' DNA-binding domain"/>
    <property type="match status" value="1"/>
</dbReference>
<keyword evidence="4" id="KW-0238">DNA-binding</keyword>
<dbReference type="Gene3D" id="3.40.640.10">
    <property type="entry name" value="Type I PLP-dependent aspartate aminotransferase-like (Major domain)"/>
    <property type="match status" value="1"/>
</dbReference>
<protein>
    <submittedName>
        <fullName evidence="7">PLP-dependent aminotransferase family protein</fullName>
    </submittedName>
</protein>
<organism evidence="7 8">
    <name type="scientific">Bosea rubneri</name>
    <dbReference type="NCBI Taxonomy" id="3075434"/>
    <lineage>
        <taxon>Bacteria</taxon>
        <taxon>Pseudomonadati</taxon>
        <taxon>Pseudomonadota</taxon>
        <taxon>Alphaproteobacteria</taxon>
        <taxon>Hyphomicrobiales</taxon>
        <taxon>Boseaceae</taxon>
        <taxon>Bosea</taxon>
    </lineage>
</organism>
<dbReference type="InterPro" id="IPR036388">
    <property type="entry name" value="WH-like_DNA-bd_sf"/>
</dbReference>
<dbReference type="SMART" id="SM00345">
    <property type="entry name" value="HTH_GNTR"/>
    <property type="match status" value="1"/>
</dbReference>
<dbReference type="CDD" id="cd00609">
    <property type="entry name" value="AAT_like"/>
    <property type="match status" value="1"/>
</dbReference>
<dbReference type="SUPFAM" id="SSF53383">
    <property type="entry name" value="PLP-dependent transferases"/>
    <property type="match status" value="1"/>
</dbReference>
<dbReference type="InterPro" id="IPR015424">
    <property type="entry name" value="PyrdxlP-dep_Trfase"/>
</dbReference>
<dbReference type="InterPro" id="IPR015422">
    <property type="entry name" value="PyrdxlP-dep_Trfase_small"/>
</dbReference>
<feature type="domain" description="HTH gntR-type" evidence="6">
    <location>
        <begin position="13"/>
        <end position="81"/>
    </location>
</feature>
<keyword evidence="7" id="KW-0808">Transferase</keyword>
<dbReference type="Pfam" id="PF00392">
    <property type="entry name" value="GntR"/>
    <property type="match status" value="1"/>
</dbReference>
<keyword evidence="5" id="KW-0804">Transcription</keyword>
<dbReference type="GO" id="GO:0008483">
    <property type="term" value="F:transaminase activity"/>
    <property type="evidence" value="ECO:0007669"/>
    <property type="project" value="UniProtKB-KW"/>
</dbReference>
<dbReference type="CDD" id="cd07377">
    <property type="entry name" value="WHTH_GntR"/>
    <property type="match status" value="1"/>
</dbReference>